<reference evidence="1 3" key="2">
    <citation type="journal article" date="2014" name="BMC Genomics">
        <title>An improved genome release (version Mt4.0) for the model legume Medicago truncatula.</title>
        <authorList>
            <person name="Tang H."/>
            <person name="Krishnakumar V."/>
            <person name="Bidwell S."/>
            <person name="Rosen B."/>
            <person name="Chan A."/>
            <person name="Zhou S."/>
            <person name="Gentzbittel L."/>
            <person name="Childs K.L."/>
            <person name="Yandell M."/>
            <person name="Gundlach H."/>
            <person name="Mayer K.F."/>
            <person name="Schwartz D.C."/>
            <person name="Town C.D."/>
        </authorList>
    </citation>
    <scope>GENOME REANNOTATION</scope>
    <source>
        <strain evidence="1">A17</strain>
        <strain evidence="2 3">cv. Jemalong A17</strain>
    </source>
</reference>
<dbReference type="Proteomes" id="UP000002051">
    <property type="component" value="Unassembled WGS sequence"/>
</dbReference>
<dbReference type="AlphaFoldDB" id="A0A072U9Q0"/>
<gene>
    <name evidence="1" type="ordered locus">MTR_7g053280</name>
</gene>
<evidence type="ECO:0000313" key="2">
    <source>
        <dbReference type="EnsemblPlants" id="KEH22540"/>
    </source>
</evidence>
<proteinExistence type="predicted"/>
<keyword evidence="3" id="KW-1185">Reference proteome</keyword>
<protein>
    <submittedName>
        <fullName evidence="1 2">Uncharacterized protein</fullName>
    </submittedName>
</protein>
<dbReference type="EMBL" id="CM001223">
    <property type="protein sequence ID" value="KEH22540.1"/>
    <property type="molecule type" value="Genomic_DNA"/>
</dbReference>
<reference evidence="2" key="3">
    <citation type="submission" date="2015-04" db="UniProtKB">
        <authorList>
            <consortium name="EnsemblPlants"/>
        </authorList>
    </citation>
    <scope>IDENTIFICATION</scope>
    <source>
        <strain evidence="2">cv. Jemalong A17</strain>
    </source>
</reference>
<reference evidence="1 3" key="1">
    <citation type="journal article" date="2011" name="Nature">
        <title>The Medicago genome provides insight into the evolution of rhizobial symbioses.</title>
        <authorList>
            <person name="Young N.D."/>
            <person name="Debelle F."/>
            <person name="Oldroyd G.E."/>
            <person name="Geurts R."/>
            <person name="Cannon S.B."/>
            <person name="Udvardi M.K."/>
            <person name="Benedito V.A."/>
            <person name="Mayer K.F."/>
            <person name="Gouzy J."/>
            <person name="Schoof H."/>
            <person name="Van de Peer Y."/>
            <person name="Proost S."/>
            <person name="Cook D.R."/>
            <person name="Meyers B.C."/>
            <person name="Spannagl M."/>
            <person name="Cheung F."/>
            <person name="De Mita S."/>
            <person name="Krishnakumar V."/>
            <person name="Gundlach H."/>
            <person name="Zhou S."/>
            <person name="Mudge J."/>
            <person name="Bharti A.K."/>
            <person name="Murray J.D."/>
            <person name="Naoumkina M.A."/>
            <person name="Rosen B."/>
            <person name="Silverstein K.A."/>
            <person name="Tang H."/>
            <person name="Rombauts S."/>
            <person name="Zhao P.X."/>
            <person name="Zhou P."/>
            <person name="Barbe V."/>
            <person name="Bardou P."/>
            <person name="Bechner M."/>
            <person name="Bellec A."/>
            <person name="Berger A."/>
            <person name="Berges H."/>
            <person name="Bidwell S."/>
            <person name="Bisseling T."/>
            <person name="Choisne N."/>
            <person name="Couloux A."/>
            <person name="Denny R."/>
            <person name="Deshpande S."/>
            <person name="Dai X."/>
            <person name="Doyle J.J."/>
            <person name="Dudez A.M."/>
            <person name="Farmer A.D."/>
            <person name="Fouteau S."/>
            <person name="Franken C."/>
            <person name="Gibelin C."/>
            <person name="Gish J."/>
            <person name="Goldstein S."/>
            <person name="Gonzalez A.J."/>
            <person name="Green P.J."/>
            <person name="Hallab A."/>
            <person name="Hartog M."/>
            <person name="Hua A."/>
            <person name="Humphray S.J."/>
            <person name="Jeong D.H."/>
            <person name="Jing Y."/>
            <person name="Jocker A."/>
            <person name="Kenton S.M."/>
            <person name="Kim D.J."/>
            <person name="Klee K."/>
            <person name="Lai H."/>
            <person name="Lang C."/>
            <person name="Lin S."/>
            <person name="Macmil S.L."/>
            <person name="Magdelenat G."/>
            <person name="Matthews L."/>
            <person name="McCorrison J."/>
            <person name="Monaghan E.L."/>
            <person name="Mun J.H."/>
            <person name="Najar F.Z."/>
            <person name="Nicholson C."/>
            <person name="Noirot C."/>
            <person name="O'Bleness M."/>
            <person name="Paule C.R."/>
            <person name="Poulain J."/>
            <person name="Prion F."/>
            <person name="Qin B."/>
            <person name="Qu C."/>
            <person name="Retzel E.F."/>
            <person name="Riddle C."/>
            <person name="Sallet E."/>
            <person name="Samain S."/>
            <person name="Samson N."/>
            <person name="Sanders I."/>
            <person name="Saurat O."/>
            <person name="Scarpelli C."/>
            <person name="Schiex T."/>
            <person name="Segurens B."/>
            <person name="Severin A.J."/>
            <person name="Sherrier D.J."/>
            <person name="Shi R."/>
            <person name="Sims S."/>
            <person name="Singer S.R."/>
            <person name="Sinharoy S."/>
            <person name="Sterck L."/>
            <person name="Viollet A."/>
            <person name="Wang B.B."/>
            <person name="Wang K."/>
            <person name="Wang M."/>
            <person name="Wang X."/>
            <person name="Warfsmann J."/>
            <person name="Weissenbach J."/>
            <person name="White D.D."/>
            <person name="White J.D."/>
            <person name="Wiley G.B."/>
            <person name="Wincker P."/>
            <person name="Xing Y."/>
            <person name="Yang L."/>
            <person name="Yao Z."/>
            <person name="Ying F."/>
            <person name="Zhai J."/>
            <person name="Zhou L."/>
            <person name="Zuber A."/>
            <person name="Denarie J."/>
            <person name="Dixon R.A."/>
            <person name="May G.D."/>
            <person name="Schwartz D.C."/>
            <person name="Rogers J."/>
            <person name="Quetier F."/>
            <person name="Town C.D."/>
            <person name="Roe B.A."/>
        </authorList>
    </citation>
    <scope>NUCLEOTIDE SEQUENCE [LARGE SCALE GENOMIC DNA]</scope>
    <source>
        <strain evidence="1">A17</strain>
        <strain evidence="2 3">cv. Jemalong A17</strain>
    </source>
</reference>
<sequence>MTCSVLEESMSMAQSNGKDGEKHLTIFHLLNRLSNCRSSSDAAHDRLSFKLLSL</sequence>
<name>A0A072U9Q0_MEDTR</name>
<evidence type="ECO:0000313" key="3">
    <source>
        <dbReference type="Proteomes" id="UP000002051"/>
    </source>
</evidence>
<dbReference type="EnsemblPlants" id="KEH22540">
    <property type="protein sequence ID" value="KEH22540"/>
    <property type="gene ID" value="MTR_7g053280"/>
</dbReference>
<organism evidence="1 3">
    <name type="scientific">Medicago truncatula</name>
    <name type="common">Barrel medic</name>
    <name type="synonym">Medicago tribuloides</name>
    <dbReference type="NCBI Taxonomy" id="3880"/>
    <lineage>
        <taxon>Eukaryota</taxon>
        <taxon>Viridiplantae</taxon>
        <taxon>Streptophyta</taxon>
        <taxon>Embryophyta</taxon>
        <taxon>Tracheophyta</taxon>
        <taxon>Spermatophyta</taxon>
        <taxon>Magnoliopsida</taxon>
        <taxon>eudicotyledons</taxon>
        <taxon>Gunneridae</taxon>
        <taxon>Pentapetalae</taxon>
        <taxon>rosids</taxon>
        <taxon>fabids</taxon>
        <taxon>Fabales</taxon>
        <taxon>Fabaceae</taxon>
        <taxon>Papilionoideae</taxon>
        <taxon>50 kb inversion clade</taxon>
        <taxon>NPAAA clade</taxon>
        <taxon>Hologalegina</taxon>
        <taxon>IRL clade</taxon>
        <taxon>Trifolieae</taxon>
        <taxon>Medicago</taxon>
    </lineage>
</organism>
<dbReference type="HOGENOM" id="CLU_3053442_0_0_1"/>
<evidence type="ECO:0000313" key="1">
    <source>
        <dbReference type="EMBL" id="KEH22540.1"/>
    </source>
</evidence>
<accession>A0A072U9Q0</accession>